<dbReference type="Proteomes" id="UP000078541">
    <property type="component" value="Unassembled WGS sequence"/>
</dbReference>
<evidence type="ECO:0000256" key="1">
    <source>
        <dbReference type="ARBA" id="ARBA00022729"/>
    </source>
</evidence>
<name>A0A151K479_9HYME</name>
<reference evidence="5 6" key="1">
    <citation type="submission" date="2016-03" db="EMBL/GenBank/DDBJ databases">
        <title>Trachymyrmex septentrionalis WGS genome.</title>
        <authorList>
            <person name="Nygaard S."/>
            <person name="Hu H."/>
            <person name="Boomsma J."/>
            <person name="Zhang G."/>
        </authorList>
    </citation>
    <scope>NUCLEOTIDE SEQUENCE [LARGE SCALE GENOMIC DNA]</scope>
    <source>
        <strain evidence="5">Tsep2-gDNA-1</strain>
        <tissue evidence="5">Whole body</tissue>
    </source>
</reference>
<evidence type="ECO:0000313" key="5">
    <source>
        <dbReference type="EMBL" id="KYN50638.1"/>
    </source>
</evidence>
<dbReference type="GO" id="GO:0006680">
    <property type="term" value="P:glucosylceramide catabolic process"/>
    <property type="evidence" value="ECO:0007669"/>
    <property type="project" value="TreeGrafter"/>
</dbReference>
<keyword evidence="3" id="KW-0443">Lipid metabolism</keyword>
<feature type="non-terminal residue" evidence="5">
    <location>
        <position position="1"/>
    </location>
</feature>
<keyword evidence="3" id="KW-0326">Glycosidase</keyword>
<dbReference type="AlphaFoldDB" id="A0A151K479"/>
<dbReference type="Pfam" id="PF02055">
    <property type="entry name" value="Glyco_hydro_30"/>
    <property type="match status" value="1"/>
</dbReference>
<dbReference type="GO" id="GO:0016020">
    <property type="term" value="C:membrane"/>
    <property type="evidence" value="ECO:0007669"/>
    <property type="project" value="GOC"/>
</dbReference>
<dbReference type="InterPro" id="IPR013780">
    <property type="entry name" value="Glyco_hydro_b"/>
</dbReference>
<dbReference type="SUPFAM" id="SSF51011">
    <property type="entry name" value="Glycosyl hydrolase domain"/>
    <property type="match status" value="1"/>
</dbReference>
<keyword evidence="1" id="KW-0732">Signal</keyword>
<comment type="caution">
    <text evidence="5">The sequence shown here is derived from an EMBL/GenBank/DDBJ whole genome shotgun (WGS) entry which is preliminary data.</text>
</comment>
<proteinExistence type="inferred from homology"/>
<keyword evidence="3" id="KW-0746">Sphingolipid metabolism</keyword>
<evidence type="ECO:0000256" key="2">
    <source>
        <dbReference type="ARBA" id="ARBA00022801"/>
    </source>
</evidence>
<evidence type="ECO:0000313" key="6">
    <source>
        <dbReference type="Proteomes" id="UP000078541"/>
    </source>
</evidence>
<gene>
    <name evidence="5" type="ORF">ALC56_00014</name>
</gene>
<dbReference type="Gene3D" id="2.60.40.1180">
    <property type="entry name" value="Golgi alpha-mannosidase II"/>
    <property type="match status" value="1"/>
</dbReference>
<dbReference type="PANTHER" id="PTHR11069">
    <property type="entry name" value="GLUCOSYLCERAMIDASE"/>
    <property type="match status" value="1"/>
</dbReference>
<protein>
    <recommendedName>
        <fullName evidence="3">Glucosylceramidase</fullName>
        <ecNumber evidence="3">3.2.1.45</ecNumber>
    </recommendedName>
</protein>
<dbReference type="InterPro" id="IPR001139">
    <property type="entry name" value="Glyco_hydro_30"/>
</dbReference>
<dbReference type="InterPro" id="IPR033453">
    <property type="entry name" value="Glyco_hydro_30_TIM-barrel"/>
</dbReference>
<comment type="catalytic activity">
    <reaction evidence="3">
        <text>a beta-D-glucosyl-(1&lt;-&gt;1')-N-acylsphing-4-enine + H2O = an N-acylsphing-4-enine + D-glucose</text>
        <dbReference type="Rhea" id="RHEA:13269"/>
        <dbReference type="ChEBI" id="CHEBI:4167"/>
        <dbReference type="ChEBI" id="CHEBI:15377"/>
        <dbReference type="ChEBI" id="CHEBI:22801"/>
        <dbReference type="ChEBI" id="CHEBI:52639"/>
        <dbReference type="EC" id="3.2.1.45"/>
    </reaction>
</comment>
<dbReference type="EMBL" id="LKEZ01002349">
    <property type="protein sequence ID" value="KYN50638.1"/>
    <property type="molecule type" value="Genomic_DNA"/>
</dbReference>
<dbReference type="EC" id="3.2.1.45" evidence="3"/>
<feature type="domain" description="Glycosyl hydrolase family 30 TIM-barrel" evidence="4">
    <location>
        <begin position="84"/>
        <end position="112"/>
    </location>
</feature>
<keyword evidence="6" id="KW-1185">Reference proteome</keyword>
<comment type="similarity">
    <text evidence="3">Belongs to the glycosyl hydrolase 30 family.</text>
</comment>
<keyword evidence="2 3" id="KW-0378">Hydrolase</keyword>
<dbReference type="PANTHER" id="PTHR11069:SF23">
    <property type="entry name" value="LYSOSOMAL ACID GLUCOSYLCERAMIDASE"/>
    <property type="match status" value="1"/>
</dbReference>
<organism evidence="5 6">
    <name type="scientific">Trachymyrmex septentrionalis</name>
    <dbReference type="NCBI Taxonomy" id="34720"/>
    <lineage>
        <taxon>Eukaryota</taxon>
        <taxon>Metazoa</taxon>
        <taxon>Ecdysozoa</taxon>
        <taxon>Arthropoda</taxon>
        <taxon>Hexapoda</taxon>
        <taxon>Insecta</taxon>
        <taxon>Pterygota</taxon>
        <taxon>Neoptera</taxon>
        <taxon>Endopterygota</taxon>
        <taxon>Hymenoptera</taxon>
        <taxon>Apocrita</taxon>
        <taxon>Aculeata</taxon>
        <taxon>Formicoidea</taxon>
        <taxon>Formicidae</taxon>
        <taxon>Myrmicinae</taxon>
        <taxon>Trachymyrmex</taxon>
    </lineage>
</organism>
<dbReference type="STRING" id="34720.A0A151K479"/>
<sequence>VLLSITGDECIPRSFGNNSIVCVCNSTYCDTVNKQKLQQNQLLWYTSTQDGKRMQLSVMNFSAKNESEIDLILTVDIDQKFQKIQGFGGAMTDAAALNIRSLSNKTQQILLEYVIGIIN</sequence>
<accession>A0A151K479</accession>
<evidence type="ECO:0000256" key="3">
    <source>
        <dbReference type="RuleBase" id="RU361188"/>
    </source>
</evidence>
<dbReference type="GO" id="GO:0004348">
    <property type="term" value="F:glucosylceramidase activity"/>
    <property type="evidence" value="ECO:0007669"/>
    <property type="project" value="UniProtKB-EC"/>
</dbReference>
<dbReference type="PRINTS" id="PR00843">
    <property type="entry name" value="GLHYDRLASE30"/>
</dbReference>
<evidence type="ECO:0000259" key="4">
    <source>
        <dbReference type="Pfam" id="PF02055"/>
    </source>
</evidence>